<comment type="caution">
    <text evidence="4">The sequence shown here is derived from an EMBL/GenBank/DDBJ whole genome shotgun (WGS) entry which is preliminary data.</text>
</comment>
<dbReference type="SUPFAM" id="SSF51679">
    <property type="entry name" value="Bacterial luciferase-like"/>
    <property type="match status" value="1"/>
</dbReference>
<dbReference type="Proteomes" id="UP001447008">
    <property type="component" value="Unassembled WGS sequence"/>
</dbReference>
<accession>A0ABU9N2H6</accession>
<name>A0ABU9N2H6_9GAMM</name>
<evidence type="ECO:0000313" key="5">
    <source>
        <dbReference type="Proteomes" id="UP001447008"/>
    </source>
</evidence>
<protein>
    <submittedName>
        <fullName evidence="4">LLM class flavin-dependent oxidoreductase</fullName>
        <ecNumber evidence="4">1.-.-.-</ecNumber>
    </submittedName>
</protein>
<dbReference type="GO" id="GO:0016491">
    <property type="term" value="F:oxidoreductase activity"/>
    <property type="evidence" value="ECO:0007669"/>
    <property type="project" value="UniProtKB-KW"/>
</dbReference>
<keyword evidence="5" id="KW-1185">Reference proteome</keyword>
<evidence type="ECO:0000313" key="4">
    <source>
        <dbReference type="EMBL" id="MEM0516488.1"/>
    </source>
</evidence>
<organism evidence="4 5">
    <name type="scientific">Pseudoalteromonas qingdaonensis</name>
    <dbReference type="NCBI Taxonomy" id="3131913"/>
    <lineage>
        <taxon>Bacteria</taxon>
        <taxon>Pseudomonadati</taxon>
        <taxon>Pseudomonadota</taxon>
        <taxon>Gammaproteobacteria</taxon>
        <taxon>Alteromonadales</taxon>
        <taxon>Pseudoalteromonadaceae</taxon>
        <taxon>Pseudoalteromonas</taxon>
    </lineage>
</organism>
<dbReference type="InterPro" id="IPR036661">
    <property type="entry name" value="Luciferase-like_sf"/>
</dbReference>
<sequence length="328" mass="35954">MMAKLPPLSVLDLAPVVQGSSTRDALMRAKELAQHVERLGYRRFWMAEHHNMPDIASAATSTLLAYIGAHTEKIRIGSGGVMLPNHAPMVVAEQFGTLATLFPDRVDLGIGRAPGSDGATTHALRRDPSAAEDLEPQVDELAYFLGDAKPGQRVRAYPGAGTQVPLWLLGSSTYSAMLAAKKGLPFVFASHFAPDFMMRAIELYRQQFQPSQQLAEPYVMVAVNVIAADSNEEAEFLATTGQQKFVSMLRGQEGLIPPPTENMDMIWTAAERQQVTHMLRESIVGHQDKVHAGLRGLQARTGADEIMVNAFIYDQQARLRSYELIAKG</sequence>
<dbReference type="PANTHER" id="PTHR30137">
    <property type="entry name" value="LUCIFERASE-LIKE MONOOXYGENASE"/>
    <property type="match status" value="1"/>
</dbReference>
<dbReference type="NCBIfam" id="TIGR03558">
    <property type="entry name" value="oxido_grp_1"/>
    <property type="match status" value="1"/>
</dbReference>
<evidence type="ECO:0000256" key="2">
    <source>
        <dbReference type="SAM" id="MobiDB-lite"/>
    </source>
</evidence>
<gene>
    <name evidence="4" type="ORF">WCN91_13865</name>
</gene>
<dbReference type="RefSeq" id="WP_342679975.1">
    <property type="nucleotide sequence ID" value="NZ_JBCGCU010000019.1"/>
</dbReference>
<evidence type="ECO:0000259" key="3">
    <source>
        <dbReference type="Pfam" id="PF00296"/>
    </source>
</evidence>
<dbReference type="EMBL" id="JBCGCU010000019">
    <property type="protein sequence ID" value="MEM0516488.1"/>
    <property type="molecule type" value="Genomic_DNA"/>
</dbReference>
<evidence type="ECO:0000256" key="1">
    <source>
        <dbReference type="ARBA" id="ARBA00007789"/>
    </source>
</evidence>
<keyword evidence="4" id="KW-0560">Oxidoreductase</keyword>
<reference evidence="4 5" key="1">
    <citation type="submission" date="2024-03" db="EMBL/GenBank/DDBJ databases">
        <title>Pseudoalteromonas qingdaonensis sp. nov., isolated from the intestines of marine benthic organisms.</title>
        <authorList>
            <person name="Lin X."/>
            <person name="Fang S."/>
            <person name="Hu X."/>
        </authorList>
    </citation>
    <scope>NUCLEOTIDE SEQUENCE [LARGE SCALE GENOMIC DNA]</scope>
    <source>
        <strain evidence="4 5">YIC-827</strain>
    </source>
</reference>
<dbReference type="Gene3D" id="3.20.20.30">
    <property type="entry name" value="Luciferase-like domain"/>
    <property type="match status" value="1"/>
</dbReference>
<dbReference type="PANTHER" id="PTHR30137:SF6">
    <property type="entry name" value="LUCIFERASE-LIKE MONOOXYGENASE"/>
    <property type="match status" value="1"/>
</dbReference>
<comment type="similarity">
    <text evidence="1">To bacterial alkanal monooxygenase alpha and beta chains.</text>
</comment>
<dbReference type="Pfam" id="PF00296">
    <property type="entry name" value="Bac_luciferase"/>
    <property type="match status" value="1"/>
</dbReference>
<proteinExistence type="predicted"/>
<dbReference type="InterPro" id="IPR050766">
    <property type="entry name" value="Bact_Lucif_Oxidored"/>
</dbReference>
<feature type="domain" description="Luciferase-like" evidence="3">
    <location>
        <begin position="20"/>
        <end position="246"/>
    </location>
</feature>
<feature type="region of interest" description="Disordered" evidence="2">
    <location>
        <begin position="112"/>
        <end position="131"/>
    </location>
</feature>
<dbReference type="EC" id="1.-.-.-" evidence="4"/>
<dbReference type="InterPro" id="IPR011251">
    <property type="entry name" value="Luciferase-like_dom"/>
</dbReference>
<dbReference type="InterPro" id="IPR019949">
    <property type="entry name" value="CmoO-like"/>
</dbReference>